<feature type="domain" description="SPW repeat-containing integral membrane" evidence="3">
    <location>
        <begin position="69"/>
        <end position="159"/>
    </location>
</feature>
<evidence type="ECO:0000256" key="1">
    <source>
        <dbReference type="SAM" id="MobiDB-lite"/>
    </source>
</evidence>
<feature type="region of interest" description="Disordered" evidence="1">
    <location>
        <begin position="1"/>
        <end position="26"/>
    </location>
</feature>
<dbReference type="InterPro" id="IPR005530">
    <property type="entry name" value="SPW"/>
</dbReference>
<dbReference type="EMBL" id="MN731364">
    <property type="protein sequence ID" value="QLH55480.1"/>
    <property type="molecule type" value="Genomic_DNA"/>
</dbReference>
<dbReference type="AlphaFoldDB" id="A0A7D5T1A0"/>
<reference evidence="4" key="1">
    <citation type="journal article" date="2020" name="ACS Chem. Biol.">
        <title>Biosynthesis of cittilins, unusual ribosomally synthesized and post-translationally modified peptides from Myxococcus xanthus.</title>
        <authorList>
            <person name="Hug J.J."/>
            <person name="Dastbaz J."/>
            <person name="Adam S."/>
            <person name="Revermann O."/>
            <person name="Koehnke J."/>
            <person name="Krug D."/>
            <person name="Muller R."/>
        </authorList>
    </citation>
    <scope>NUCLEOTIDE SEQUENCE</scope>
    <source>
        <strain evidence="4">MCy8286</strain>
    </source>
</reference>
<feature type="transmembrane region" description="Helical" evidence="2">
    <location>
        <begin position="142"/>
        <end position="161"/>
    </location>
</feature>
<evidence type="ECO:0000259" key="3">
    <source>
        <dbReference type="Pfam" id="PF03779"/>
    </source>
</evidence>
<evidence type="ECO:0000313" key="4">
    <source>
        <dbReference type="EMBL" id="QLH55480.1"/>
    </source>
</evidence>
<sequence length="184" mass="19211">MAEPQTWSSSTPRIVPPPPQEGRVRRGLRRAIDRSAAAGILSRPLLGRLPLRRWVPQDLHSLMDYKGGAATLAAGVLSGDPVAKSAGVALGATILGVSALTDYRMSLTKLIPIEAHEIADHAFGAAAILAPFVLGYAKRRPLVAAIHVVVGVTTILASLVTDYRCQTGMHLGGELATDPGAIGA</sequence>
<feature type="compositionally biased region" description="Polar residues" evidence="1">
    <location>
        <begin position="1"/>
        <end position="12"/>
    </location>
</feature>
<accession>A0A7D5T1A0</accession>
<keyword evidence="2" id="KW-0812">Transmembrane</keyword>
<evidence type="ECO:0000256" key="2">
    <source>
        <dbReference type="SAM" id="Phobius"/>
    </source>
</evidence>
<protein>
    <recommendedName>
        <fullName evidence="3">SPW repeat-containing integral membrane domain-containing protein</fullName>
    </recommendedName>
</protein>
<keyword evidence="2" id="KW-0472">Membrane</keyword>
<name>A0A7D5T1A0_MYXFU</name>
<proteinExistence type="predicted"/>
<organism evidence="4">
    <name type="scientific">Myxococcus fulvus</name>
    <dbReference type="NCBI Taxonomy" id="33"/>
    <lineage>
        <taxon>Bacteria</taxon>
        <taxon>Pseudomonadati</taxon>
        <taxon>Myxococcota</taxon>
        <taxon>Myxococcia</taxon>
        <taxon>Myxococcales</taxon>
        <taxon>Cystobacterineae</taxon>
        <taxon>Myxococcaceae</taxon>
        <taxon>Myxococcus</taxon>
    </lineage>
</organism>
<dbReference type="Pfam" id="PF03779">
    <property type="entry name" value="SPW"/>
    <property type="match status" value="1"/>
</dbReference>
<keyword evidence="2" id="KW-1133">Transmembrane helix</keyword>